<comment type="caution">
    <text evidence="4">The sequence shown here is derived from an EMBL/GenBank/DDBJ whole genome shotgun (WGS) entry which is preliminary data.</text>
</comment>
<reference evidence="4 5" key="1">
    <citation type="submission" date="2018-03" db="EMBL/GenBank/DDBJ databases">
        <title>Genomic Encyclopedia of Type Strains, Phase III (KMG-III): the genomes of soil and plant-associated and newly described type strains.</title>
        <authorList>
            <person name="Whitman W."/>
        </authorList>
    </citation>
    <scope>NUCLEOTIDE SEQUENCE [LARGE SCALE GENOMIC DNA]</scope>
    <source>
        <strain evidence="4 5">CGMCC 1.12259</strain>
    </source>
</reference>
<dbReference type="GO" id="GO:0009986">
    <property type="term" value="C:cell surface"/>
    <property type="evidence" value="ECO:0007669"/>
    <property type="project" value="UniProtKB-SubCell"/>
</dbReference>
<dbReference type="EMBL" id="PYAT01000003">
    <property type="protein sequence ID" value="PSL41167.1"/>
    <property type="molecule type" value="Genomic_DNA"/>
</dbReference>
<name>A0A2P8H4M4_9BACL</name>
<protein>
    <submittedName>
        <fullName evidence="4">Competence protein ComGC</fullName>
    </submittedName>
</protein>
<dbReference type="InterPro" id="IPR045584">
    <property type="entry name" value="Pilin-like"/>
</dbReference>
<keyword evidence="3" id="KW-0812">Transmembrane</keyword>
<sequence length="58" mass="6485">MHLLKNQRGFTLIEMLIVMLIITVLIAIAIPNVSKQTTAVDAKGCKAFVHMIHKKNNL</sequence>
<proteinExistence type="predicted"/>
<evidence type="ECO:0000313" key="5">
    <source>
        <dbReference type="Proteomes" id="UP000242682"/>
    </source>
</evidence>
<dbReference type="Proteomes" id="UP000242682">
    <property type="component" value="Unassembled WGS sequence"/>
</dbReference>
<dbReference type="InterPro" id="IPR012902">
    <property type="entry name" value="N_methyl_site"/>
</dbReference>
<feature type="transmembrane region" description="Helical" evidence="3">
    <location>
        <begin position="12"/>
        <end position="30"/>
    </location>
</feature>
<dbReference type="PROSITE" id="PS00409">
    <property type="entry name" value="PROKAR_NTER_METHYL"/>
    <property type="match status" value="1"/>
</dbReference>
<dbReference type="AlphaFoldDB" id="A0A2P8H4M4"/>
<dbReference type="RefSeq" id="WP_106532666.1">
    <property type="nucleotide sequence ID" value="NZ_PYAT01000003.1"/>
</dbReference>
<dbReference type="GO" id="GO:0030420">
    <property type="term" value="P:establishment of competence for transformation"/>
    <property type="evidence" value="ECO:0007669"/>
    <property type="project" value="UniProtKB-KW"/>
</dbReference>
<gene>
    <name evidence="4" type="ORF">B0H99_103303</name>
</gene>
<evidence type="ECO:0000256" key="2">
    <source>
        <dbReference type="ARBA" id="ARBA00023287"/>
    </source>
</evidence>
<comment type="subcellular location">
    <subcellularLocation>
        <location evidence="1">Cell surface</location>
    </subcellularLocation>
</comment>
<keyword evidence="3" id="KW-1133">Transmembrane helix</keyword>
<evidence type="ECO:0000256" key="1">
    <source>
        <dbReference type="ARBA" id="ARBA00004241"/>
    </source>
</evidence>
<dbReference type="Pfam" id="PF07963">
    <property type="entry name" value="N_methyl"/>
    <property type="match status" value="1"/>
</dbReference>
<organism evidence="4 5">
    <name type="scientific">Planomicrobium soli</name>
    <dbReference type="NCBI Taxonomy" id="1176648"/>
    <lineage>
        <taxon>Bacteria</taxon>
        <taxon>Bacillati</taxon>
        <taxon>Bacillota</taxon>
        <taxon>Bacilli</taxon>
        <taxon>Bacillales</taxon>
        <taxon>Caryophanaceae</taxon>
        <taxon>Planomicrobium</taxon>
    </lineage>
</organism>
<keyword evidence="5" id="KW-1185">Reference proteome</keyword>
<dbReference type="SUPFAM" id="SSF54523">
    <property type="entry name" value="Pili subunits"/>
    <property type="match status" value="1"/>
</dbReference>
<evidence type="ECO:0000256" key="3">
    <source>
        <dbReference type="SAM" id="Phobius"/>
    </source>
</evidence>
<keyword evidence="2" id="KW-0178">Competence</keyword>
<keyword evidence="3" id="KW-0472">Membrane</keyword>
<evidence type="ECO:0000313" key="4">
    <source>
        <dbReference type="EMBL" id="PSL41167.1"/>
    </source>
</evidence>
<accession>A0A2P8H4M4</accession>
<dbReference type="Gene3D" id="3.30.700.10">
    <property type="entry name" value="Glycoprotein, Type 4 Pilin"/>
    <property type="match status" value="1"/>
</dbReference>
<dbReference type="NCBIfam" id="TIGR02532">
    <property type="entry name" value="IV_pilin_GFxxxE"/>
    <property type="match status" value="1"/>
</dbReference>